<protein>
    <recommendedName>
        <fullName evidence="3">Solute-binding protein family 3/N-terminal domain-containing protein</fullName>
    </recommendedName>
</protein>
<reference evidence="4 5" key="1">
    <citation type="submission" date="2010-03" db="EMBL/GenBank/DDBJ databases">
        <authorList>
            <consortium name="The Broad Institute Genome Sequencing Platform"/>
            <person name="Ward D."/>
            <person name="Earl A."/>
            <person name="Feldgarden M."/>
            <person name="Gevers D."/>
            <person name="Young S."/>
            <person name="Zeng Q."/>
            <person name="Koehrsen M."/>
            <person name="Alvarado L."/>
            <person name="Berlin A.M."/>
            <person name="Borenstein D."/>
            <person name="Chapman S.B."/>
            <person name="Chen Z."/>
            <person name="Engels R."/>
            <person name="Freedman E."/>
            <person name="Gellesch M."/>
            <person name="Goldberg J."/>
            <person name="Griggs A."/>
            <person name="Gujja S."/>
            <person name="Heilman E.R."/>
            <person name="Heiman D.I."/>
            <person name="Hepburn T.A."/>
            <person name="Howarth C."/>
            <person name="Jen D."/>
            <person name="Larson L."/>
            <person name="Mehta T."/>
            <person name="Park D."/>
            <person name="Pearson M."/>
            <person name="Richards J."/>
            <person name="Roberts A."/>
            <person name="Saif S."/>
            <person name="Shea T.D."/>
            <person name="Shenoy N."/>
            <person name="Sisk P."/>
            <person name="Stolte C."/>
            <person name="Sykes S.N."/>
            <person name="Walk T."/>
            <person name="White J."/>
            <person name="Yandava C."/>
            <person name="Izard J."/>
            <person name="Baranova O.V."/>
            <person name="Blanton J.M."/>
            <person name="Tanner A.C."/>
            <person name="Dewhirst F."/>
            <person name="Haas B."/>
            <person name="Nusbaum C."/>
            <person name="Birren B."/>
        </authorList>
    </citation>
    <scope>NUCLEOTIDE SEQUENCE [LARGE SCALE GENOMIC DNA]</scope>
    <source>
        <strain evidence="4 5">ATCC 29453</strain>
    </source>
</reference>
<evidence type="ECO:0000313" key="5">
    <source>
        <dbReference type="Proteomes" id="UP000017813"/>
    </source>
</evidence>
<feature type="chain" id="PRO_5004777536" description="Solute-binding protein family 3/N-terminal domain-containing protein" evidence="2">
    <location>
        <begin position="27"/>
        <end position="282"/>
    </location>
</feature>
<organism evidence="4 5">
    <name type="scientific">Simonsiella muelleri ATCC 29453</name>
    <dbReference type="NCBI Taxonomy" id="641147"/>
    <lineage>
        <taxon>Bacteria</taxon>
        <taxon>Pseudomonadati</taxon>
        <taxon>Pseudomonadota</taxon>
        <taxon>Betaproteobacteria</taxon>
        <taxon>Neisseriales</taxon>
        <taxon>Neisseriaceae</taxon>
        <taxon>Simonsiella</taxon>
    </lineage>
</organism>
<evidence type="ECO:0000259" key="3">
    <source>
        <dbReference type="SMART" id="SM00062"/>
    </source>
</evidence>
<sequence>MDSQNMKNNILALTCLLILAACGNDAPATQISNNQPVESVSAPKKLERYVVGTDATYPPFDFKDEHGQLTGFDADLLKAIADNQNFSIEFIPTARSQLFPGLNEGYYQILAACLGINAERLAQSEMSEPYAFAPNVIMGKTGNNVQTLAQLGNSSVAVQQDSYTHKVLTDSGIKNIITEKTPYEAYVDFVSGRADYVVGDAGVLNYYHKNNKDTHKPQTYSAVYNKTEDVRVAFAVKKGNTELINKINEGLKNIKANGTYDKIYAKWFGTDNSLRVPEENNK</sequence>
<keyword evidence="5" id="KW-1185">Reference proteome</keyword>
<feature type="domain" description="Solute-binding protein family 3/N-terminal" evidence="3">
    <location>
        <begin position="48"/>
        <end position="271"/>
    </location>
</feature>
<dbReference type="eggNOG" id="COG0834">
    <property type="taxonomic scope" value="Bacteria"/>
</dbReference>
<dbReference type="HOGENOM" id="CLU_019602_18_5_4"/>
<dbReference type="InterPro" id="IPR001638">
    <property type="entry name" value="Solute-binding_3/MltF_N"/>
</dbReference>
<dbReference type="AlphaFoldDB" id="V9HMS4"/>
<dbReference type="PANTHER" id="PTHR35936">
    <property type="entry name" value="MEMBRANE-BOUND LYTIC MUREIN TRANSGLYCOSYLASE F"/>
    <property type="match status" value="1"/>
</dbReference>
<gene>
    <name evidence="4" type="ORF">HMPREF9021_00022</name>
</gene>
<evidence type="ECO:0000256" key="1">
    <source>
        <dbReference type="ARBA" id="ARBA00022729"/>
    </source>
</evidence>
<keyword evidence="1 2" id="KW-0732">Signal</keyword>
<dbReference type="Gene3D" id="3.40.190.10">
    <property type="entry name" value="Periplasmic binding protein-like II"/>
    <property type="match status" value="2"/>
</dbReference>
<name>V9HMS4_9NEIS</name>
<dbReference type="Pfam" id="PF00497">
    <property type="entry name" value="SBP_bac_3"/>
    <property type="match status" value="1"/>
</dbReference>
<accession>V9HMS4</accession>
<feature type="signal peptide" evidence="2">
    <location>
        <begin position="1"/>
        <end position="26"/>
    </location>
</feature>
<dbReference type="PANTHER" id="PTHR35936:SF19">
    <property type="entry name" value="AMINO-ACID-BINDING PROTEIN YXEM-RELATED"/>
    <property type="match status" value="1"/>
</dbReference>
<dbReference type="SUPFAM" id="SSF53850">
    <property type="entry name" value="Periplasmic binding protein-like II"/>
    <property type="match status" value="1"/>
</dbReference>
<dbReference type="OrthoDB" id="368476at2"/>
<reference evidence="4 5" key="2">
    <citation type="submission" date="2011-10" db="EMBL/GenBank/DDBJ databases">
        <title>The Genome Sequence of Simonsiella muelleri ATCC 29453.</title>
        <authorList>
            <consortium name="The Broad Institute Genome Sequencing Platform"/>
            <consortium name="The Broad Institute Genome Sequencing Center for Infectious Disease"/>
            <person name="Earl A."/>
            <person name="Ward D."/>
            <person name="Feldgarden M."/>
            <person name="Gevers D."/>
            <person name="Izard J."/>
            <person name="Baranova O.V."/>
            <person name="Blanton J.M."/>
            <person name="Tanner A.C."/>
            <person name="Dewhirst F."/>
            <person name="Young S.K."/>
            <person name="Zeng Q."/>
            <person name="Gargeya S."/>
            <person name="Fitzgerald M."/>
            <person name="Haas B."/>
            <person name="Abouelleil A."/>
            <person name="Alvarado L."/>
            <person name="Arachchi H.M."/>
            <person name="Berlin A."/>
            <person name="Brown A."/>
            <person name="Chapman S.B."/>
            <person name="Chen Z."/>
            <person name="Dunbar C."/>
            <person name="Freedman E."/>
            <person name="Gearin G."/>
            <person name="Goldberg J."/>
            <person name="Griggs A."/>
            <person name="Gujja S."/>
            <person name="Heiman D."/>
            <person name="Howarth C."/>
            <person name="Larson L."/>
            <person name="Lui A."/>
            <person name="MacDonald P.J.P."/>
            <person name="Montmayeur A."/>
            <person name="Murphy C."/>
            <person name="Neiman D."/>
            <person name="Pearson M."/>
            <person name="Priest M."/>
            <person name="Roberts A."/>
            <person name="Saif S."/>
            <person name="Shea T."/>
            <person name="Shenoy N."/>
            <person name="Sisk P."/>
            <person name="Stolte C."/>
            <person name="Sykes S."/>
            <person name="Wortman J."/>
            <person name="Nusbaum C."/>
            <person name="Birren B."/>
        </authorList>
    </citation>
    <scope>NUCLEOTIDE SEQUENCE [LARGE SCALE GENOMIC DNA]</scope>
    <source>
        <strain evidence="4 5">ATCC 29453</strain>
    </source>
</reference>
<dbReference type="Proteomes" id="UP000017813">
    <property type="component" value="Unassembled WGS sequence"/>
</dbReference>
<dbReference type="RefSeq" id="WP_002640955.1">
    <property type="nucleotide sequence ID" value="NZ_CP019448.1"/>
</dbReference>
<dbReference type="PROSITE" id="PS51257">
    <property type="entry name" value="PROKAR_LIPOPROTEIN"/>
    <property type="match status" value="1"/>
</dbReference>
<dbReference type="SMART" id="SM00062">
    <property type="entry name" value="PBPb"/>
    <property type="match status" value="1"/>
</dbReference>
<comment type="caution">
    <text evidence="4">The sequence shown here is derived from an EMBL/GenBank/DDBJ whole genome shotgun (WGS) entry which is preliminary data.</text>
</comment>
<evidence type="ECO:0000256" key="2">
    <source>
        <dbReference type="SAM" id="SignalP"/>
    </source>
</evidence>
<dbReference type="EMBL" id="ADCY02000001">
    <property type="protein sequence ID" value="EFG31627.1"/>
    <property type="molecule type" value="Genomic_DNA"/>
</dbReference>
<evidence type="ECO:0000313" key="4">
    <source>
        <dbReference type="EMBL" id="EFG31627.1"/>
    </source>
</evidence>
<proteinExistence type="predicted"/>
<dbReference type="STRING" id="641147.HMPREF9021_00022"/>